<accession>A0ABR5F347</accession>
<comment type="similarity">
    <text evidence="1">Belongs to the thioredoxin family. DsbA subfamily.</text>
</comment>
<dbReference type="InterPro" id="IPR036249">
    <property type="entry name" value="Thioredoxin-like_sf"/>
</dbReference>
<name>A0ABR5F347_9ACTN</name>
<evidence type="ECO:0000256" key="4">
    <source>
        <dbReference type="ARBA" id="ARBA00023157"/>
    </source>
</evidence>
<comment type="caution">
    <text evidence="9">The sequence shown here is derived from an EMBL/GenBank/DDBJ whole genome shotgun (WGS) entry which is preliminary data.</text>
</comment>
<proteinExistence type="inferred from homology"/>
<evidence type="ECO:0000313" key="10">
    <source>
        <dbReference type="Proteomes" id="UP000035425"/>
    </source>
</evidence>
<keyword evidence="3" id="KW-0560">Oxidoreductase</keyword>
<organism evidence="9 10">
    <name type="scientific">Protofrankia coriariae</name>
    <dbReference type="NCBI Taxonomy" id="1562887"/>
    <lineage>
        <taxon>Bacteria</taxon>
        <taxon>Bacillati</taxon>
        <taxon>Actinomycetota</taxon>
        <taxon>Actinomycetes</taxon>
        <taxon>Frankiales</taxon>
        <taxon>Frankiaceae</taxon>
        <taxon>Protofrankia</taxon>
    </lineage>
</organism>
<dbReference type="Gene3D" id="3.40.30.10">
    <property type="entry name" value="Glutaredoxin"/>
    <property type="match status" value="1"/>
</dbReference>
<evidence type="ECO:0000256" key="7">
    <source>
        <dbReference type="SAM" id="Phobius"/>
    </source>
</evidence>
<reference evidence="9 10" key="1">
    <citation type="submission" date="2014-12" db="EMBL/GenBank/DDBJ databases">
        <title>Frankia sp. BMG5.1 draft genome.</title>
        <authorList>
            <person name="Gtari M."/>
            <person name="Ghodhbane-Gtari F."/>
            <person name="Nouioui I."/>
            <person name="Ktari A."/>
            <person name="Hezbri K."/>
            <person name="Mimouni W."/>
            <person name="Sbissi I."/>
            <person name="Ayari A."/>
            <person name="Yamanaka T."/>
            <person name="Normand P."/>
            <person name="Tisa L.S."/>
            <person name="Boudabous A."/>
        </authorList>
    </citation>
    <scope>NUCLEOTIDE SEQUENCE [LARGE SCALE GENOMIC DNA]</scope>
    <source>
        <strain evidence="9 10">BMG5.1</strain>
    </source>
</reference>
<keyword evidence="2" id="KW-0732">Signal</keyword>
<protein>
    <submittedName>
        <fullName evidence="9">DSBA oxidoreductase</fullName>
    </submittedName>
</protein>
<feature type="compositionally biased region" description="Low complexity" evidence="6">
    <location>
        <begin position="35"/>
        <end position="56"/>
    </location>
</feature>
<dbReference type="Pfam" id="PF13462">
    <property type="entry name" value="Thioredoxin_4"/>
    <property type="match status" value="1"/>
</dbReference>
<keyword evidence="5" id="KW-0676">Redox-active center</keyword>
<gene>
    <name evidence="9" type="ORF">FrCorBMG51_13310</name>
</gene>
<evidence type="ECO:0000256" key="3">
    <source>
        <dbReference type="ARBA" id="ARBA00023002"/>
    </source>
</evidence>
<evidence type="ECO:0000313" key="9">
    <source>
        <dbReference type="EMBL" id="KLL11147.1"/>
    </source>
</evidence>
<evidence type="ECO:0000256" key="1">
    <source>
        <dbReference type="ARBA" id="ARBA00005791"/>
    </source>
</evidence>
<dbReference type="InterPro" id="IPR012336">
    <property type="entry name" value="Thioredoxin-like_fold"/>
</dbReference>
<dbReference type="PANTHER" id="PTHR13887">
    <property type="entry name" value="GLUTATHIONE S-TRANSFERASE KAPPA"/>
    <property type="match status" value="1"/>
</dbReference>
<feature type="transmembrane region" description="Helical" evidence="7">
    <location>
        <begin position="126"/>
        <end position="146"/>
    </location>
</feature>
<keyword evidence="7" id="KW-1133">Transmembrane helix</keyword>
<evidence type="ECO:0000256" key="6">
    <source>
        <dbReference type="SAM" id="MobiDB-lite"/>
    </source>
</evidence>
<feature type="domain" description="Thioredoxin-like fold" evidence="8">
    <location>
        <begin position="166"/>
        <end position="328"/>
    </location>
</feature>
<keyword evidence="7" id="KW-0472">Membrane</keyword>
<keyword evidence="10" id="KW-1185">Reference proteome</keyword>
<dbReference type="EMBL" id="JWIO01000019">
    <property type="protein sequence ID" value="KLL11147.1"/>
    <property type="molecule type" value="Genomic_DNA"/>
</dbReference>
<evidence type="ECO:0000256" key="5">
    <source>
        <dbReference type="ARBA" id="ARBA00023284"/>
    </source>
</evidence>
<dbReference type="PANTHER" id="PTHR13887:SF14">
    <property type="entry name" value="DISULFIDE BOND FORMATION PROTEIN D"/>
    <property type="match status" value="1"/>
</dbReference>
<feature type="compositionally biased region" description="Basic and acidic residues" evidence="6">
    <location>
        <begin position="65"/>
        <end position="110"/>
    </location>
</feature>
<dbReference type="SUPFAM" id="SSF52833">
    <property type="entry name" value="Thioredoxin-like"/>
    <property type="match status" value="1"/>
</dbReference>
<keyword evidence="4" id="KW-1015">Disulfide bond</keyword>
<evidence type="ECO:0000259" key="8">
    <source>
        <dbReference type="Pfam" id="PF13462"/>
    </source>
</evidence>
<evidence type="ECO:0000256" key="2">
    <source>
        <dbReference type="ARBA" id="ARBA00022729"/>
    </source>
</evidence>
<feature type="compositionally biased region" description="Basic residues" evidence="6">
    <location>
        <begin position="23"/>
        <end position="32"/>
    </location>
</feature>
<keyword evidence="7" id="KW-0812">Transmembrane</keyword>
<sequence>MPPQAHVIEPSQDFGELMSTASRKSRKNRSGGKRSGNPAGRPAGARSASRPGGSAAQQPGPTQDDTGRDEAQDDTRQAGNDVRRNRNDTRREDPRLEKSPRDDRRREKAAQARAAEAARARRRQRAIVGSVVVALLAVAALIGVAVQSNRTESAPVVLPVTATGTDNGIVVGRADAPVTVDFYEDFQCPICQELESTLGPNIQQMISDGRIRAVYHMMSFLGPESVRAANAAAAAAQEGKFKEYHDILYANQPPEHSGGYQNDALTAFGARVGLTSPAFVEAVRNGTYNGYVAKVEDDASKRGVTGTPTVLVNGRQLSPQALTPQGFTAAVTSAAAAPAPAATG</sequence>
<dbReference type="Proteomes" id="UP000035425">
    <property type="component" value="Unassembled WGS sequence"/>
</dbReference>
<feature type="region of interest" description="Disordered" evidence="6">
    <location>
        <begin position="1"/>
        <end position="121"/>
    </location>
</feature>